<evidence type="ECO:0000313" key="6">
    <source>
        <dbReference type="Proteomes" id="UP000315540"/>
    </source>
</evidence>
<dbReference type="AlphaFoldDB" id="A0A504J9W6"/>
<dbReference type="PROSITE" id="PS01124">
    <property type="entry name" value="HTH_ARAC_FAMILY_2"/>
    <property type="match status" value="1"/>
</dbReference>
<dbReference type="EMBL" id="VFWZ01000007">
    <property type="protein sequence ID" value="TPN83460.1"/>
    <property type="molecule type" value="Genomic_DNA"/>
</dbReference>
<sequence>MVQNEYTKRINTVCDYIEKDLSKSFTLDELAEVANFSKFHFTRIFQGITGETPFQFLNRLRLERAASLLKHHPNHTISDISTLCGFTSLSIFSRNFKNYFNISATAYRKQKSNLSKIDRNNDQLPTSTTLYLSHDLKNIKYKTNMEILKNVEVKELPEMTVAYVRHVGPYKGDAKLFESLHSKLLSWAEPNGILEHPDVKSLIIYHDDIRVTESSKLRVSVSMTIPKETKVEAPIGKMTIEKTKYVVACFAIKVDQFQEAWDWLMGSWFPNSGYQPDDKPFFELYPETPKNETFLVEICIPVKPL</sequence>
<dbReference type="Proteomes" id="UP000315540">
    <property type="component" value="Unassembled WGS sequence"/>
</dbReference>
<dbReference type="SUPFAM" id="SSF55136">
    <property type="entry name" value="Probable bacterial effector-binding domain"/>
    <property type="match status" value="1"/>
</dbReference>
<dbReference type="Pfam" id="PF12833">
    <property type="entry name" value="HTH_18"/>
    <property type="match status" value="1"/>
</dbReference>
<evidence type="ECO:0000256" key="1">
    <source>
        <dbReference type="ARBA" id="ARBA00023015"/>
    </source>
</evidence>
<evidence type="ECO:0000313" key="5">
    <source>
        <dbReference type="EMBL" id="TPN83460.1"/>
    </source>
</evidence>
<keyword evidence="3" id="KW-0804">Transcription</keyword>
<dbReference type="GO" id="GO:0003700">
    <property type="term" value="F:DNA-binding transcription factor activity"/>
    <property type="evidence" value="ECO:0007669"/>
    <property type="project" value="InterPro"/>
</dbReference>
<keyword evidence="6" id="KW-1185">Reference proteome</keyword>
<accession>A0A504J9W6</accession>
<proteinExistence type="predicted"/>
<gene>
    <name evidence="5" type="ORF">FHK87_19775</name>
</gene>
<dbReference type="OrthoDB" id="9816011at2"/>
<comment type="caution">
    <text evidence="5">The sequence shown here is derived from an EMBL/GenBank/DDBJ whole genome shotgun (WGS) entry which is preliminary data.</text>
</comment>
<evidence type="ECO:0000256" key="3">
    <source>
        <dbReference type="ARBA" id="ARBA00023163"/>
    </source>
</evidence>
<dbReference type="GO" id="GO:0043565">
    <property type="term" value="F:sequence-specific DNA binding"/>
    <property type="evidence" value="ECO:0007669"/>
    <property type="project" value="InterPro"/>
</dbReference>
<dbReference type="Gene3D" id="1.10.10.60">
    <property type="entry name" value="Homeodomain-like"/>
    <property type="match status" value="2"/>
</dbReference>
<dbReference type="PANTHER" id="PTHR40055">
    <property type="entry name" value="TRANSCRIPTIONAL REGULATOR YGIV-RELATED"/>
    <property type="match status" value="1"/>
</dbReference>
<dbReference type="RefSeq" id="WP_140595673.1">
    <property type="nucleotide sequence ID" value="NZ_VFWZ01000007.1"/>
</dbReference>
<feature type="domain" description="HTH araC/xylS-type" evidence="4">
    <location>
        <begin position="11"/>
        <end position="110"/>
    </location>
</feature>
<dbReference type="PANTHER" id="PTHR40055:SF2">
    <property type="entry name" value="DNA GYRASE INHIBITOR"/>
    <property type="match status" value="1"/>
</dbReference>
<dbReference type="InterPro" id="IPR009057">
    <property type="entry name" value="Homeodomain-like_sf"/>
</dbReference>
<organism evidence="5 6">
    <name type="scientific">Aquimarina algicola</name>
    <dbReference type="NCBI Taxonomy" id="2589995"/>
    <lineage>
        <taxon>Bacteria</taxon>
        <taxon>Pseudomonadati</taxon>
        <taxon>Bacteroidota</taxon>
        <taxon>Flavobacteriia</taxon>
        <taxon>Flavobacteriales</taxon>
        <taxon>Flavobacteriaceae</taxon>
        <taxon>Aquimarina</taxon>
    </lineage>
</organism>
<keyword evidence="2" id="KW-0238">DNA-binding</keyword>
<dbReference type="InterPro" id="IPR050908">
    <property type="entry name" value="SmbC-like"/>
</dbReference>
<keyword evidence="1" id="KW-0805">Transcription regulation</keyword>
<dbReference type="InterPro" id="IPR010499">
    <property type="entry name" value="AraC_E-bd"/>
</dbReference>
<evidence type="ECO:0000259" key="4">
    <source>
        <dbReference type="PROSITE" id="PS01124"/>
    </source>
</evidence>
<dbReference type="SMART" id="SM00342">
    <property type="entry name" value="HTH_ARAC"/>
    <property type="match status" value="1"/>
</dbReference>
<dbReference type="Gene3D" id="3.20.80.10">
    <property type="entry name" value="Regulatory factor, effector binding domain"/>
    <property type="match status" value="1"/>
</dbReference>
<dbReference type="Pfam" id="PF06445">
    <property type="entry name" value="GyrI-like"/>
    <property type="match status" value="1"/>
</dbReference>
<dbReference type="InterPro" id="IPR018060">
    <property type="entry name" value="HTH_AraC"/>
</dbReference>
<dbReference type="PROSITE" id="PS00041">
    <property type="entry name" value="HTH_ARAC_FAMILY_1"/>
    <property type="match status" value="1"/>
</dbReference>
<dbReference type="InterPro" id="IPR018062">
    <property type="entry name" value="HTH_AraC-typ_CS"/>
</dbReference>
<dbReference type="SUPFAM" id="SSF46689">
    <property type="entry name" value="Homeodomain-like"/>
    <property type="match status" value="2"/>
</dbReference>
<reference evidence="5 6" key="1">
    <citation type="submission" date="2019-06" db="EMBL/GenBank/DDBJ databases">
        <authorList>
            <person name="Meng X."/>
        </authorList>
    </citation>
    <scope>NUCLEOTIDE SEQUENCE [LARGE SCALE GENOMIC DNA]</scope>
    <source>
        <strain evidence="5 6">M625</strain>
    </source>
</reference>
<protein>
    <submittedName>
        <fullName evidence="5">AraC family transcriptional regulator</fullName>
    </submittedName>
</protein>
<evidence type="ECO:0000256" key="2">
    <source>
        <dbReference type="ARBA" id="ARBA00023125"/>
    </source>
</evidence>
<dbReference type="SMART" id="SM00871">
    <property type="entry name" value="AraC_E_bind"/>
    <property type="match status" value="1"/>
</dbReference>
<dbReference type="InterPro" id="IPR029442">
    <property type="entry name" value="GyrI-like"/>
</dbReference>
<dbReference type="InterPro" id="IPR011256">
    <property type="entry name" value="Reg_factor_effector_dom_sf"/>
</dbReference>
<name>A0A504J9W6_9FLAO</name>